<keyword evidence="5" id="KW-1185">Reference proteome</keyword>
<evidence type="ECO:0000313" key="5">
    <source>
        <dbReference type="Proteomes" id="UP000575985"/>
    </source>
</evidence>
<gene>
    <name evidence="4" type="ORF">HNR12_003490</name>
</gene>
<organism evidence="4 5">
    <name type="scientific">Streptomonospora nanhaiensis</name>
    <dbReference type="NCBI Taxonomy" id="1323731"/>
    <lineage>
        <taxon>Bacteria</taxon>
        <taxon>Bacillati</taxon>
        <taxon>Actinomycetota</taxon>
        <taxon>Actinomycetes</taxon>
        <taxon>Streptosporangiales</taxon>
        <taxon>Nocardiopsidaceae</taxon>
        <taxon>Streptomonospora</taxon>
    </lineage>
</organism>
<proteinExistence type="predicted"/>
<evidence type="ECO:0000313" key="4">
    <source>
        <dbReference type="EMBL" id="NYI97213.1"/>
    </source>
</evidence>
<dbReference type="EMBL" id="JACCFO010000001">
    <property type="protein sequence ID" value="NYI97213.1"/>
    <property type="molecule type" value="Genomic_DNA"/>
</dbReference>
<name>A0A853BPV4_9ACTN</name>
<keyword evidence="1" id="KW-0479">Metal-binding</keyword>
<protein>
    <submittedName>
        <fullName evidence="4">D-arabinose 1-dehydrogenase-like Zn-dependent alcohol dehydrogenase</fullName>
    </submittedName>
</protein>
<dbReference type="Proteomes" id="UP000575985">
    <property type="component" value="Unassembled WGS sequence"/>
</dbReference>
<dbReference type="AlphaFoldDB" id="A0A853BPV4"/>
<dbReference type="GO" id="GO:0016616">
    <property type="term" value="F:oxidoreductase activity, acting on the CH-OH group of donors, NAD or NADP as acceptor"/>
    <property type="evidence" value="ECO:0007669"/>
    <property type="project" value="InterPro"/>
</dbReference>
<dbReference type="Gene3D" id="3.40.50.720">
    <property type="entry name" value="NAD(P)-binding Rossmann-like Domain"/>
    <property type="match status" value="1"/>
</dbReference>
<evidence type="ECO:0000256" key="1">
    <source>
        <dbReference type="ARBA" id="ARBA00022723"/>
    </source>
</evidence>
<keyword evidence="3" id="KW-0560">Oxidoreductase</keyword>
<dbReference type="Gene3D" id="3.90.180.10">
    <property type="entry name" value="Medium-chain alcohol dehydrogenases, catalytic domain"/>
    <property type="match status" value="1"/>
</dbReference>
<keyword evidence="2" id="KW-0862">Zinc</keyword>
<comment type="caution">
    <text evidence="4">The sequence shown here is derived from an EMBL/GenBank/DDBJ whole genome shotgun (WGS) entry which is preliminary data.</text>
</comment>
<dbReference type="GO" id="GO:0046872">
    <property type="term" value="F:metal ion binding"/>
    <property type="evidence" value="ECO:0007669"/>
    <property type="project" value="UniProtKB-KW"/>
</dbReference>
<dbReference type="InterPro" id="IPR036291">
    <property type="entry name" value="NAD(P)-bd_dom_sf"/>
</dbReference>
<dbReference type="SUPFAM" id="SSF51735">
    <property type="entry name" value="NAD(P)-binding Rossmann-fold domains"/>
    <property type="match status" value="1"/>
</dbReference>
<dbReference type="InterPro" id="IPR047109">
    <property type="entry name" value="CAD-like"/>
</dbReference>
<evidence type="ECO:0000256" key="2">
    <source>
        <dbReference type="ARBA" id="ARBA00022833"/>
    </source>
</evidence>
<sequence length="116" mass="12618">MAEARDRFDVVVDTVSTPHDLGPYLRLVALDGTLCHLGHLGPVTVETTDLLIGRRRLTSAGSGGRPATAAMLDFCAAHGITADVEVLPSARVNEAFDRLRRSDVRYRFVLDLSDLD</sequence>
<accession>A0A853BPV4</accession>
<dbReference type="PANTHER" id="PTHR42683">
    <property type="entry name" value="ALDEHYDE REDUCTASE"/>
    <property type="match status" value="1"/>
</dbReference>
<evidence type="ECO:0000256" key="3">
    <source>
        <dbReference type="ARBA" id="ARBA00023002"/>
    </source>
</evidence>
<reference evidence="4 5" key="1">
    <citation type="submission" date="2020-07" db="EMBL/GenBank/DDBJ databases">
        <title>Sequencing the genomes of 1000 actinobacteria strains.</title>
        <authorList>
            <person name="Klenk H.-P."/>
        </authorList>
    </citation>
    <scope>NUCLEOTIDE SEQUENCE [LARGE SCALE GENOMIC DNA]</scope>
    <source>
        <strain evidence="4 5">DSM 45927</strain>
    </source>
</reference>